<dbReference type="InterPro" id="IPR016040">
    <property type="entry name" value="NAD(P)-bd_dom"/>
</dbReference>
<evidence type="ECO:0000313" key="10">
    <source>
        <dbReference type="EMBL" id="MBZ6156458.1"/>
    </source>
</evidence>
<dbReference type="CDD" id="cd05246">
    <property type="entry name" value="dTDP_GD_SDR_e"/>
    <property type="match status" value="1"/>
</dbReference>
<dbReference type="Pfam" id="PF16363">
    <property type="entry name" value="GDP_Man_Dehyd"/>
    <property type="match status" value="1"/>
</dbReference>
<evidence type="ECO:0000313" key="11">
    <source>
        <dbReference type="Proteomes" id="UP000758701"/>
    </source>
</evidence>
<proteinExistence type="inferred from homology"/>
<gene>
    <name evidence="10" type="primary">rfbB</name>
    <name evidence="10" type="ORF">KVH32_35795</name>
</gene>
<comment type="caution">
    <text evidence="10">The sequence shown here is derived from an EMBL/GenBank/DDBJ whole genome shotgun (WGS) entry which is preliminary data.</text>
</comment>
<dbReference type="Gene3D" id="3.40.50.720">
    <property type="entry name" value="NAD(P)-binding Rossmann-like Domain"/>
    <property type="match status" value="1"/>
</dbReference>
<keyword evidence="7 8" id="KW-0456">Lyase</keyword>
<evidence type="ECO:0000256" key="7">
    <source>
        <dbReference type="ARBA" id="ARBA00023239"/>
    </source>
</evidence>
<evidence type="ECO:0000259" key="9">
    <source>
        <dbReference type="Pfam" id="PF16363"/>
    </source>
</evidence>
<dbReference type="NCBIfam" id="TIGR01181">
    <property type="entry name" value="dTDP_gluc_dehyt"/>
    <property type="match status" value="1"/>
</dbReference>
<sequence length="344" mass="37691">MSRSNRVAVTGGAGFIGSHYVRQILSGAYPEFADASVVVLDKLTYAGNEENLAPVSADRRFELVVGDVCDADLLADVLPGVDVVVHFAAESHVDRSITGPADFMHTNVQGTHTVLNACLDAGVRRVVQVSTDEVYGSIDAGSWTEDHPLEPNSPYSASKASADLVARSYFRTYGLPVCVTRCSNNYGRYQFPEKIIPLFITNLLEGEELPLYGDGSNVRDWLHVDDHCRAIQLVVEGGRPGDVYNIGGGTELTNRDLTAQLLKETGSDWSSVRHVPDRPGHDQRYSVDWTKIKNELGYTPRVDLADGLADTVRWYVENEAWWGPLRRAAPQRHTGPHSPTGVTA</sequence>
<comment type="similarity">
    <text evidence="3 8">Belongs to the NAD(P)-dependent epimerase/dehydratase family. dTDP-glucose dehydratase subfamily.</text>
</comment>
<dbReference type="RefSeq" id="WP_224310491.1">
    <property type="nucleotide sequence ID" value="NZ_BNEG01000005.1"/>
</dbReference>
<dbReference type="EMBL" id="JAHSTP010000030">
    <property type="protein sequence ID" value="MBZ6156458.1"/>
    <property type="molecule type" value="Genomic_DNA"/>
</dbReference>
<dbReference type="Gene3D" id="3.90.25.10">
    <property type="entry name" value="UDP-galactose 4-epimerase, domain 1"/>
    <property type="match status" value="1"/>
</dbReference>
<name>A0ABS7WER3_STROV</name>
<feature type="domain" description="NAD(P)-binding" evidence="9">
    <location>
        <begin position="9"/>
        <end position="310"/>
    </location>
</feature>
<dbReference type="PANTHER" id="PTHR43000">
    <property type="entry name" value="DTDP-D-GLUCOSE 4,6-DEHYDRATASE-RELATED"/>
    <property type="match status" value="1"/>
</dbReference>
<comment type="cofactor">
    <cofactor evidence="2 8">
        <name>NAD(+)</name>
        <dbReference type="ChEBI" id="CHEBI:57540"/>
    </cofactor>
</comment>
<dbReference type="EC" id="4.2.1.46" evidence="4 8"/>
<protein>
    <recommendedName>
        <fullName evidence="5 8">dTDP-glucose 4,6-dehydratase</fullName>
        <ecNumber evidence="4 8">4.2.1.46</ecNumber>
    </recommendedName>
</protein>
<evidence type="ECO:0000256" key="5">
    <source>
        <dbReference type="ARBA" id="ARBA00016977"/>
    </source>
</evidence>
<evidence type="ECO:0000256" key="4">
    <source>
        <dbReference type="ARBA" id="ARBA00011990"/>
    </source>
</evidence>
<keyword evidence="6" id="KW-0520">NAD</keyword>
<dbReference type="GO" id="GO:0008460">
    <property type="term" value="F:dTDP-glucose 4,6-dehydratase activity"/>
    <property type="evidence" value="ECO:0007669"/>
    <property type="project" value="UniProtKB-EC"/>
</dbReference>
<evidence type="ECO:0000256" key="3">
    <source>
        <dbReference type="ARBA" id="ARBA00008178"/>
    </source>
</evidence>
<accession>A0ABS7WER3</accession>
<dbReference type="InterPro" id="IPR005888">
    <property type="entry name" value="dTDP_Gluc_deHydtase"/>
</dbReference>
<reference evidence="10 11" key="1">
    <citation type="submission" date="2021-06" db="EMBL/GenBank/DDBJ databases">
        <title>Ecological speciation of a Streptomyces species isolated from different habitats and geographic origins.</title>
        <authorList>
            <person name="Wang J."/>
        </authorList>
    </citation>
    <scope>NUCLEOTIDE SEQUENCE [LARGE SCALE GENOMIC DNA]</scope>
    <source>
        <strain evidence="10 11">FXJ8.012</strain>
    </source>
</reference>
<dbReference type="InterPro" id="IPR036291">
    <property type="entry name" value="NAD(P)-bd_dom_sf"/>
</dbReference>
<evidence type="ECO:0000256" key="8">
    <source>
        <dbReference type="RuleBase" id="RU004473"/>
    </source>
</evidence>
<evidence type="ECO:0000256" key="1">
    <source>
        <dbReference type="ARBA" id="ARBA00001539"/>
    </source>
</evidence>
<dbReference type="Proteomes" id="UP000758701">
    <property type="component" value="Unassembled WGS sequence"/>
</dbReference>
<dbReference type="SUPFAM" id="SSF51735">
    <property type="entry name" value="NAD(P)-binding Rossmann-fold domains"/>
    <property type="match status" value="1"/>
</dbReference>
<evidence type="ECO:0000256" key="2">
    <source>
        <dbReference type="ARBA" id="ARBA00001911"/>
    </source>
</evidence>
<evidence type="ECO:0000256" key="6">
    <source>
        <dbReference type="ARBA" id="ARBA00023027"/>
    </source>
</evidence>
<comment type="catalytic activity">
    <reaction evidence="1 8">
        <text>dTDP-alpha-D-glucose = dTDP-4-dehydro-6-deoxy-alpha-D-glucose + H2O</text>
        <dbReference type="Rhea" id="RHEA:17221"/>
        <dbReference type="ChEBI" id="CHEBI:15377"/>
        <dbReference type="ChEBI" id="CHEBI:57477"/>
        <dbReference type="ChEBI" id="CHEBI:57649"/>
        <dbReference type="EC" id="4.2.1.46"/>
    </reaction>
</comment>
<organism evidence="10 11">
    <name type="scientific">Streptomyces olivaceus</name>
    <dbReference type="NCBI Taxonomy" id="47716"/>
    <lineage>
        <taxon>Bacteria</taxon>
        <taxon>Bacillati</taxon>
        <taxon>Actinomycetota</taxon>
        <taxon>Actinomycetes</taxon>
        <taxon>Kitasatosporales</taxon>
        <taxon>Streptomycetaceae</taxon>
        <taxon>Streptomyces</taxon>
    </lineage>
</organism>
<keyword evidence="11" id="KW-1185">Reference proteome</keyword>